<evidence type="ECO:0000313" key="1">
    <source>
        <dbReference type="EMBL" id="CAG9310859.1"/>
    </source>
</evidence>
<name>A0AAU9II75_9CILI</name>
<gene>
    <name evidence="1" type="ORF">BSTOLATCC_MIC2573</name>
</gene>
<protein>
    <submittedName>
        <fullName evidence="1">Uncharacterized protein</fullName>
    </submittedName>
</protein>
<dbReference type="AlphaFoldDB" id="A0AAU9II75"/>
<evidence type="ECO:0000313" key="2">
    <source>
        <dbReference type="Proteomes" id="UP001162131"/>
    </source>
</evidence>
<reference evidence="1" key="1">
    <citation type="submission" date="2021-09" db="EMBL/GenBank/DDBJ databases">
        <authorList>
            <consortium name="AG Swart"/>
            <person name="Singh M."/>
            <person name="Singh A."/>
            <person name="Seah K."/>
            <person name="Emmerich C."/>
        </authorList>
    </citation>
    <scope>NUCLEOTIDE SEQUENCE</scope>
    <source>
        <strain evidence="1">ATCC30299</strain>
    </source>
</reference>
<sequence>MLWAKKPAEKWIYMYWTFPETYYKRFLDKKNNEISSNFMFINFMKLCFTKRDSGIGGRMSIEKTQRKWTI</sequence>
<comment type="caution">
    <text evidence="1">The sequence shown here is derived from an EMBL/GenBank/DDBJ whole genome shotgun (WGS) entry which is preliminary data.</text>
</comment>
<organism evidence="1 2">
    <name type="scientific">Blepharisma stoltei</name>
    <dbReference type="NCBI Taxonomy" id="1481888"/>
    <lineage>
        <taxon>Eukaryota</taxon>
        <taxon>Sar</taxon>
        <taxon>Alveolata</taxon>
        <taxon>Ciliophora</taxon>
        <taxon>Postciliodesmatophora</taxon>
        <taxon>Heterotrichea</taxon>
        <taxon>Heterotrichida</taxon>
        <taxon>Blepharismidae</taxon>
        <taxon>Blepharisma</taxon>
    </lineage>
</organism>
<keyword evidence="2" id="KW-1185">Reference proteome</keyword>
<accession>A0AAU9II75</accession>
<proteinExistence type="predicted"/>
<dbReference type="Proteomes" id="UP001162131">
    <property type="component" value="Unassembled WGS sequence"/>
</dbReference>
<dbReference type="EMBL" id="CAJZBQ010000003">
    <property type="protein sequence ID" value="CAG9310859.1"/>
    <property type="molecule type" value="Genomic_DNA"/>
</dbReference>